<proteinExistence type="predicted"/>
<dbReference type="AlphaFoldDB" id="A0A087GNH5"/>
<feature type="region of interest" description="Disordered" evidence="1">
    <location>
        <begin position="1"/>
        <end position="76"/>
    </location>
</feature>
<dbReference type="Proteomes" id="UP000029120">
    <property type="component" value="Chromosome 6"/>
</dbReference>
<protein>
    <submittedName>
        <fullName evidence="2">Uncharacterized protein</fullName>
    </submittedName>
</protein>
<accession>A0A087GNH5</accession>
<feature type="compositionally biased region" description="Basic and acidic residues" evidence="1">
    <location>
        <begin position="67"/>
        <end position="76"/>
    </location>
</feature>
<organism evidence="2 3">
    <name type="scientific">Arabis alpina</name>
    <name type="common">Alpine rock-cress</name>
    <dbReference type="NCBI Taxonomy" id="50452"/>
    <lineage>
        <taxon>Eukaryota</taxon>
        <taxon>Viridiplantae</taxon>
        <taxon>Streptophyta</taxon>
        <taxon>Embryophyta</taxon>
        <taxon>Tracheophyta</taxon>
        <taxon>Spermatophyta</taxon>
        <taxon>Magnoliopsida</taxon>
        <taxon>eudicotyledons</taxon>
        <taxon>Gunneridae</taxon>
        <taxon>Pentapetalae</taxon>
        <taxon>rosids</taxon>
        <taxon>malvids</taxon>
        <taxon>Brassicales</taxon>
        <taxon>Brassicaceae</taxon>
        <taxon>Arabideae</taxon>
        <taxon>Arabis</taxon>
    </lineage>
</organism>
<dbReference type="Gramene" id="KFK31427">
    <property type="protein sequence ID" value="KFK31427"/>
    <property type="gene ID" value="AALP_AA6G110500"/>
</dbReference>
<name>A0A087GNH5_ARAAL</name>
<sequence>MSLSAEVVDPLGEDPSARSRHTKDSRGNVSCADVPSNEGDQTSLVIGEGDSTILTRRVESPRSSPRSIEDPDDPRAEGRLFVDSLFVDDESPNLPLVKPSLPKVSKKFVTAMHTKRSSGNGNWRKSFSRRRIERAFSAEIFLGKILGRGQVRVFCREQAAAKAKRSSGELAEFPRLSAERTRISNGKGKGVGCETPSKRQRVDTYPAIVVGRETSASHVGGLLRDEAYSAVKSKASELFLFFDRLAGDYDEDIRSRDSELGAPKEANTALQPRLDELAERNKVLERDALSLLKRSRIDDSVAEARDEMARGFAERTSEVIGLLAEIGGKVKNDMLNLAEINANLEFIGLLQGSEPLDLPTEVKALREQRHPIYDAQDVFADRLASVRRVLEIHVVSADAAEVSVAVNDDVEVTDEDDVEMTDDEEDAED</sequence>
<feature type="region of interest" description="Disordered" evidence="1">
    <location>
        <begin position="410"/>
        <end position="429"/>
    </location>
</feature>
<keyword evidence="3" id="KW-1185">Reference proteome</keyword>
<evidence type="ECO:0000313" key="3">
    <source>
        <dbReference type="Proteomes" id="UP000029120"/>
    </source>
</evidence>
<dbReference type="EMBL" id="CM002874">
    <property type="protein sequence ID" value="KFK31427.1"/>
    <property type="molecule type" value="Genomic_DNA"/>
</dbReference>
<evidence type="ECO:0000256" key="1">
    <source>
        <dbReference type="SAM" id="MobiDB-lite"/>
    </source>
</evidence>
<reference evidence="3" key="1">
    <citation type="journal article" date="2015" name="Nat. Plants">
        <title>Genome expansion of Arabis alpina linked with retrotransposition and reduced symmetric DNA methylation.</title>
        <authorList>
            <person name="Willing E.M."/>
            <person name="Rawat V."/>
            <person name="Mandakova T."/>
            <person name="Maumus F."/>
            <person name="James G.V."/>
            <person name="Nordstroem K.J."/>
            <person name="Becker C."/>
            <person name="Warthmann N."/>
            <person name="Chica C."/>
            <person name="Szarzynska B."/>
            <person name="Zytnicki M."/>
            <person name="Albani M.C."/>
            <person name="Kiefer C."/>
            <person name="Bergonzi S."/>
            <person name="Castaings L."/>
            <person name="Mateos J.L."/>
            <person name="Berns M.C."/>
            <person name="Bujdoso N."/>
            <person name="Piofczyk T."/>
            <person name="de Lorenzo L."/>
            <person name="Barrero-Sicilia C."/>
            <person name="Mateos I."/>
            <person name="Piednoel M."/>
            <person name="Hagmann J."/>
            <person name="Chen-Min-Tao R."/>
            <person name="Iglesias-Fernandez R."/>
            <person name="Schuster S.C."/>
            <person name="Alonso-Blanco C."/>
            <person name="Roudier F."/>
            <person name="Carbonero P."/>
            <person name="Paz-Ares J."/>
            <person name="Davis S.J."/>
            <person name="Pecinka A."/>
            <person name="Quesneville H."/>
            <person name="Colot V."/>
            <person name="Lysak M.A."/>
            <person name="Weigel D."/>
            <person name="Coupland G."/>
            <person name="Schneeberger K."/>
        </authorList>
    </citation>
    <scope>NUCLEOTIDE SEQUENCE [LARGE SCALE GENOMIC DNA]</scope>
    <source>
        <strain evidence="3">cv. Pajares</strain>
    </source>
</reference>
<evidence type="ECO:0000313" key="2">
    <source>
        <dbReference type="EMBL" id="KFK31427.1"/>
    </source>
</evidence>
<gene>
    <name evidence="2" type="ordered locus">AALP_Aa6g110500</name>
</gene>